<reference evidence="3" key="1">
    <citation type="submission" date="2020-05" db="EMBL/GenBank/DDBJ databases">
        <authorList>
            <person name="Chiriac C."/>
            <person name="Salcher M."/>
            <person name="Ghai R."/>
            <person name="Kavagutti S V."/>
        </authorList>
    </citation>
    <scope>NUCLEOTIDE SEQUENCE</scope>
</reference>
<dbReference type="Pfam" id="PF03816">
    <property type="entry name" value="LytR_cpsA_psr"/>
    <property type="match status" value="1"/>
</dbReference>
<dbReference type="PANTHER" id="PTHR33392">
    <property type="entry name" value="POLYISOPRENYL-TEICHOIC ACID--PEPTIDOGLYCAN TEICHOIC ACID TRANSFERASE TAGU"/>
    <property type="match status" value="1"/>
</dbReference>
<organism evidence="3">
    <name type="scientific">freshwater metagenome</name>
    <dbReference type="NCBI Taxonomy" id="449393"/>
    <lineage>
        <taxon>unclassified sequences</taxon>
        <taxon>metagenomes</taxon>
        <taxon>ecological metagenomes</taxon>
    </lineage>
</organism>
<dbReference type="AlphaFoldDB" id="A0A6J6VG68"/>
<dbReference type="EMBL" id="CAEZYY010000056">
    <property type="protein sequence ID" value="CAB4771381.1"/>
    <property type="molecule type" value="Genomic_DNA"/>
</dbReference>
<proteinExistence type="predicted"/>
<gene>
    <name evidence="3" type="ORF">UFOPK2806_02446</name>
</gene>
<dbReference type="PANTHER" id="PTHR33392:SF6">
    <property type="entry name" value="POLYISOPRENYL-TEICHOIC ACID--PEPTIDOGLYCAN TEICHOIC ACID TRANSFERASE TAGU"/>
    <property type="match status" value="1"/>
</dbReference>
<dbReference type="NCBIfam" id="TIGR00350">
    <property type="entry name" value="lytR_cpsA_psr"/>
    <property type="match status" value="1"/>
</dbReference>
<protein>
    <submittedName>
        <fullName evidence="3">Unannotated protein</fullName>
    </submittedName>
</protein>
<evidence type="ECO:0000259" key="2">
    <source>
        <dbReference type="Pfam" id="PF03816"/>
    </source>
</evidence>
<dbReference type="InterPro" id="IPR050922">
    <property type="entry name" value="LytR/CpsA/Psr_CW_biosynth"/>
</dbReference>
<feature type="transmembrane region" description="Helical" evidence="1">
    <location>
        <begin position="23"/>
        <end position="45"/>
    </location>
</feature>
<evidence type="ECO:0000313" key="3">
    <source>
        <dbReference type="EMBL" id="CAB4771381.1"/>
    </source>
</evidence>
<keyword evidence="1" id="KW-1133">Transmembrane helix</keyword>
<dbReference type="Gene3D" id="3.40.630.190">
    <property type="entry name" value="LCP protein"/>
    <property type="match status" value="1"/>
</dbReference>
<feature type="domain" description="Cell envelope-related transcriptional attenuator" evidence="2">
    <location>
        <begin position="140"/>
        <end position="297"/>
    </location>
</feature>
<accession>A0A6J6VG68</accession>
<evidence type="ECO:0000256" key="1">
    <source>
        <dbReference type="SAM" id="Phobius"/>
    </source>
</evidence>
<keyword evidence="1" id="KW-0812">Transmembrane</keyword>
<name>A0A6J6VG68_9ZZZZ</name>
<dbReference type="InterPro" id="IPR004474">
    <property type="entry name" value="LytR_CpsA_psr"/>
</dbReference>
<sequence length="409" mass="44180">MSAYQNLSGGPSGRAGRTWSQRLVLAGSILLAAVSLVIALVMVVVQRNLEQIKRVDTRAVPVGETRTSTPLTLESLTEGLVKTSIVDNSTGNTLAPISTVAPGTIESVNFLMTGSDNRSCIDPNSEFASTFLGGGAGGNRPDTIMLLHIEASTGTVGMLSFPRDLWVPVAGTNKMSKINATFTKNDPTRLIATIESFFQLQIDHYVSIDFCVFKDLVNAVGGIKIPFLTPLRDRNTRLNVPEAGCFKFDGDHALAYVRSRHLQYQNSAGTWQSEGTADIGRIKRQQDFIRRVMNAVRSKGALNIGLVTKLVKSFEKRVVVDANLTASDVLSLAGALKGFDPGATRSFIIEGKITNKGAQSVVDPQLSGSRMRTILTAFRGDTYLKNIPNVNQNNVYGTKSILPDPDTKC</sequence>
<keyword evidence="1" id="KW-0472">Membrane</keyword>